<name>A0A6M4GYS1_9PROT</name>
<keyword evidence="8" id="KW-1185">Reference proteome</keyword>
<feature type="transmembrane region" description="Helical" evidence="6">
    <location>
        <begin position="114"/>
        <end position="147"/>
    </location>
</feature>
<dbReference type="AlphaFoldDB" id="A0A6M4GYS1"/>
<keyword evidence="3 6" id="KW-0812">Transmembrane</keyword>
<evidence type="ECO:0000256" key="4">
    <source>
        <dbReference type="ARBA" id="ARBA00022989"/>
    </source>
</evidence>
<evidence type="ECO:0000256" key="6">
    <source>
        <dbReference type="SAM" id="Phobius"/>
    </source>
</evidence>
<keyword evidence="5 6" id="KW-0472">Membrane</keyword>
<feature type="transmembrane region" description="Helical" evidence="6">
    <location>
        <begin position="222"/>
        <end position="241"/>
    </location>
</feature>
<dbReference type="Pfam" id="PF03706">
    <property type="entry name" value="LPG_synthase_TM"/>
    <property type="match status" value="1"/>
</dbReference>
<dbReference type="Proteomes" id="UP000501534">
    <property type="component" value="Chromosome"/>
</dbReference>
<evidence type="ECO:0000256" key="5">
    <source>
        <dbReference type="ARBA" id="ARBA00023136"/>
    </source>
</evidence>
<dbReference type="GO" id="GO:0005886">
    <property type="term" value="C:plasma membrane"/>
    <property type="evidence" value="ECO:0007669"/>
    <property type="project" value="UniProtKB-SubCell"/>
</dbReference>
<evidence type="ECO:0000256" key="1">
    <source>
        <dbReference type="ARBA" id="ARBA00004651"/>
    </source>
</evidence>
<evidence type="ECO:0000256" key="2">
    <source>
        <dbReference type="ARBA" id="ARBA00022475"/>
    </source>
</evidence>
<proteinExistence type="predicted"/>
<feature type="transmembrane region" description="Helical" evidence="6">
    <location>
        <begin position="187"/>
        <end position="210"/>
    </location>
</feature>
<feature type="transmembrane region" description="Helical" evidence="6">
    <location>
        <begin position="261"/>
        <end position="287"/>
    </location>
</feature>
<dbReference type="InterPro" id="IPR022791">
    <property type="entry name" value="L-PG_synthase/AglD"/>
</dbReference>
<accession>A0A6M4GYS1</accession>
<dbReference type="EMBL" id="CP053069">
    <property type="protein sequence ID" value="QJR12376.1"/>
    <property type="molecule type" value="Genomic_DNA"/>
</dbReference>
<dbReference type="PANTHER" id="PTHR39087">
    <property type="entry name" value="UPF0104 MEMBRANE PROTEIN MJ1595"/>
    <property type="match status" value="1"/>
</dbReference>
<keyword evidence="2" id="KW-1003">Cell membrane</keyword>
<comment type="subcellular location">
    <subcellularLocation>
        <location evidence="1">Cell membrane</location>
        <topology evidence="1">Multi-pass membrane protein</topology>
    </subcellularLocation>
</comment>
<gene>
    <name evidence="7" type="ORF">DSM104443_03462</name>
</gene>
<keyword evidence="4 6" id="KW-1133">Transmembrane helix</keyword>
<evidence type="ECO:0000256" key="3">
    <source>
        <dbReference type="ARBA" id="ARBA00022692"/>
    </source>
</evidence>
<evidence type="ECO:0000313" key="7">
    <source>
        <dbReference type="EMBL" id="QJR12376.1"/>
    </source>
</evidence>
<evidence type="ECO:0008006" key="9">
    <source>
        <dbReference type="Google" id="ProtNLM"/>
    </source>
</evidence>
<evidence type="ECO:0000313" key="8">
    <source>
        <dbReference type="Proteomes" id="UP000501534"/>
    </source>
</evidence>
<dbReference type="RefSeq" id="WP_171094528.1">
    <property type="nucleotide sequence ID" value="NZ_CP053069.1"/>
</dbReference>
<protein>
    <recommendedName>
        <fullName evidence="9">Lysylphosphatidylglycerol synthase-like protein</fullName>
    </recommendedName>
</protein>
<reference evidence="7 8" key="1">
    <citation type="submission" date="2020-04" db="EMBL/GenBank/DDBJ databases">
        <title>Usitatibacter rugosus gen. nov., sp. nov. and Usitatibacter palustris sp. nov., novel members of Usitatibacteraceae fam. nov. within the order Nitrosomonadales isolated from soil.</title>
        <authorList>
            <person name="Huber K.J."/>
            <person name="Neumann-Schaal M."/>
            <person name="Geppert A."/>
            <person name="Luckner M."/>
            <person name="Wanner G."/>
            <person name="Overmann J."/>
        </authorList>
    </citation>
    <scope>NUCLEOTIDE SEQUENCE [LARGE SCALE GENOMIC DNA]</scope>
    <source>
        <strain evidence="7 8">0125_3</strain>
    </source>
</reference>
<dbReference type="PANTHER" id="PTHR39087:SF2">
    <property type="entry name" value="UPF0104 MEMBRANE PROTEIN MJ1595"/>
    <property type="match status" value="1"/>
</dbReference>
<sequence>MGAFVALAFWSDAARFGEALGRVGIGELAALLALSVANYATRAERWRVFLASAGHPLDRRAAAANYVRGFAWTTTPGKVGEAARALELKRDHDVPYAVSIAALLADRLSDVLGLALLSILALAFIPHGGTVAICVAAGVAVALWIAASDRRTAALVRVLVRVVPHRFAARFEALARESSRMARGGPLTIGLALSVVGWAAEAWALHLVVASMGATMPVETAMGIYAIALLGGALLLLPGGLGSTEALMLFLLVQAGMEPAAAGAATVVSRVTTLWFAVGLGWAALAWKGAARKLTG</sequence>
<dbReference type="NCBIfam" id="TIGR00374">
    <property type="entry name" value="flippase-like domain"/>
    <property type="match status" value="1"/>
</dbReference>
<organism evidence="7 8">
    <name type="scientific">Usitatibacter rugosus</name>
    <dbReference type="NCBI Taxonomy" id="2732067"/>
    <lineage>
        <taxon>Bacteria</taxon>
        <taxon>Pseudomonadati</taxon>
        <taxon>Pseudomonadota</taxon>
        <taxon>Betaproteobacteria</taxon>
        <taxon>Nitrosomonadales</taxon>
        <taxon>Usitatibacteraceae</taxon>
        <taxon>Usitatibacter</taxon>
    </lineage>
</organism>
<dbReference type="KEGG" id="uru:DSM104443_03462"/>